<dbReference type="Pfam" id="PF14486">
    <property type="entry name" value="DUF4432"/>
    <property type="match status" value="1"/>
</dbReference>
<dbReference type="Gene3D" id="2.70.98.10">
    <property type="match status" value="1"/>
</dbReference>
<comment type="caution">
    <text evidence="1">The sequence shown here is derived from an EMBL/GenBank/DDBJ whole genome shotgun (WGS) entry which is preliminary data.</text>
</comment>
<organism evidence="1 2">
    <name type="scientific">Paenibacillus rhizoplanae</name>
    <dbReference type="NCBI Taxonomy" id="1917181"/>
    <lineage>
        <taxon>Bacteria</taxon>
        <taxon>Bacillati</taxon>
        <taxon>Bacillota</taxon>
        <taxon>Bacilli</taxon>
        <taxon>Bacillales</taxon>
        <taxon>Paenibacillaceae</taxon>
        <taxon>Paenibacillus</taxon>
    </lineage>
</organism>
<proteinExistence type="predicted"/>
<dbReference type="EMBL" id="JBHUKY010000110">
    <property type="protein sequence ID" value="MFD2414528.1"/>
    <property type="molecule type" value="Genomic_DNA"/>
</dbReference>
<name>A0ABW5FHK2_9BACL</name>
<accession>A0ABW5FHK2</accession>
<dbReference type="InterPro" id="IPR011013">
    <property type="entry name" value="Gal_mutarotase_sf_dom"/>
</dbReference>
<dbReference type="InterPro" id="IPR014718">
    <property type="entry name" value="GH-type_carb-bd"/>
</dbReference>
<evidence type="ECO:0000313" key="1">
    <source>
        <dbReference type="EMBL" id="MFD2414528.1"/>
    </source>
</evidence>
<protein>
    <submittedName>
        <fullName evidence="1">Aldose 1-epimerase family protein</fullName>
    </submittedName>
</protein>
<evidence type="ECO:0000313" key="2">
    <source>
        <dbReference type="Proteomes" id="UP001597448"/>
    </source>
</evidence>
<dbReference type="RefSeq" id="WP_209991886.1">
    <property type="nucleotide sequence ID" value="NZ_JBHSVQ010000001.1"/>
</dbReference>
<sequence>MARLYGREWTRRELEARVGRIEQLAGVQPFVMREGPEAGQEVFRVRTGSGLSYWVHPGKGMDISLAEFCGIPVSWSAANGDPHAAYFRDEGNHWLHTASGGLLMTCGLSQAGAAGRDEYGAYGLHGQIHHTPARQASYQAEWQGNEYEIRLRAVIEETSIFGHKLRLTRTITSRLGENSLLLNDCVENAGFTPAPHLMLYHFNFGFPLLAEDTRIILPESICAPRDDDMEISRIHEWQAPDHRFKEQVYYHEPLERQTYICAQISSPSFPVPGLSSSSGGLTVELKWDQRTLPRLVQWRMPGAGEHVLGLEPSNCWTRGRAEEHRAHSLKLLEPGEAVHYEIELKFKTS</sequence>
<gene>
    <name evidence="1" type="ORF">ACFSX3_32300</name>
</gene>
<dbReference type="InterPro" id="IPR027839">
    <property type="entry name" value="DUF4432"/>
</dbReference>
<dbReference type="Proteomes" id="UP001597448">
    <property type="component" value="Unassembled WGS sequence"/>
</dbReference>
<keyword evidence="2" id="KW-1185">Reference proteome</keyword>
<dbReference type="CDD" id="cd09023">
    <property type="entry name" value="Aldose_epim_Ec_c4013"/>
    <property type="match status" value="1"/>
</dbReference>
<reference evidence="2" key="1">
    <citation type="journal article" date="2019" name="Int. J. Syst. Evol. Microbiol.">
        <title>The Global Catalogue of Microorganisms (GCM) 10K type strain sequencing project: providing services to taxonomists for standard genome sequencing and annotation.</title>
        <authorList>
            <consortium name="The Broad Institute Genomics Platform"/>
            <consortium name="The Broad Institute Genome Sequencing Center for Infectious Disease"/>
            <person name="Wu L."/>
            <person name="Ma J."/>
        </authorList>
    </citation>
    <scope>NUCLEOTIDE SEQUENCE [LARGE SCALE GENOMIC DNA]</scope>
    <source>
        <strain evidence="2">CCM 8725</strain>
    </source>
</reference>
<dbReference type="SUPFAM" id="SSF74650">
    <property type="entry name" value="Galactose mutarotase-like"/>
    <property type="match status" value="1"/>
</dbReference>